<dbReference type="EMBL" id="FRFC01000004">
    <property type="protein sequence ID" value="SHO46539.1"/>
    <property type="molecule type" value="Genomic_DNA"/>
</dbReference>
<dbReference type="OrthoDB" id="7817at2157"/>
<protein>
    <recommendedName>
        <fullName evidence="3">Roadblock/LAMTOR2 domain-containing protein</fullName>
    </recommendedName>
</protein>
<evidence type="ECO:0000313" key="2">
    <source>
        <dbReference type="Proteomes" id="UP000232412"/>
    </source>
</evidence>
<proteinExistence type="predicted"/>
<reference evidence="2" key="1">
    <citation type="submission" date="2016-12" db="EMBL/GenBank/DDBJ databases">
        <authorList>
            <person name="Herbold C."/>
        </authorList>
    </citation>
    <scope>NUCLEOTIDE SEQUENCE [LARGE SCALE GENOMIC DNA]</scope>
</reference>
<dbReference type="Proteomes" id="UP000232412">
    <property type="component" value="Unassembled WGS sequence"/>
</dbReference>
<sequence length="132" mass="15060">MTVNKTPNQKWNEKIAKHRNQCQKIMELSKSIRYVGLINEYGRTLTGIIRPGLSTFLSNEPARNEFFLVSTMLTMRNKTSSAIGDMDSAVLRHDKVTVIIFQRKEGIYYISINKSVTPDAVNEIIGKIKKII</sequence>
<keyword evidence="2" id="KW-1185">Reference proteome</keyword>
<organism evidence="1 2">
    <name type="scientific">Nitrosotalea sinensis</name>
    <dbReference type="NCBI Taxonomy" id="1499975"/>
    <lineage>
        <taxon>Archaea</taxon>
        <taxon>Nitrososphaerota</taxon>
        <taxon>Nitrososphaeria</taxon>
        <taxon>Nitrosotaleales</taxon>
        <taxon>Nitrosotaleaceae</taxon>
        <taxon>Nitrosotalea</taxon>
    </lineage>
</organism>
<accession>A0A2H1EHL1</accession>
<evidence type="ECO:0008006" key="3">
    <source>
        <dbReference type="Google" id="ProtNLM"/>
    </source>
</evidence>
<dbReference type="AlphaFoldDB" id="A0A2H1EHL1"/>
<gene>
    <name evidence="1" type="ORF">NSIN_30168</name>
</gene>
<name>A0A2H1EHL1_9ARCH</name>
<evidence type="ECO:0000313" key="1">
    <source>
        <dbReference type="EMBL" id="SHO46539.1"/>
    </source>
</evidence>